<sequence>YRTAYKTHLGATPYQLVYGKASHLPVELEHKAFWATRYLNFDEQAAGQERLNKLNELEELRLQAYDNAAIYKEKTRRFHDKNLKRKEFKPGQQALLYNSRFKFTAGKLRSKWSGPFFITKYPHTEQ</sequence>
<feature type="non-terminal residue" evidence="1">
    <location>
        <position position="1"/>
    </location>
</feature>
<evidence type="ECO:0000313" key="1">
    <source>
        <dbReference type="EMBL" id="MCI08735.1"/>
    </source>
</evidence>
<dbReference type="AlphaFoldDB" id="A0A392PD04"/>
<dbReference type="PANTHER" id="PTHR47266">
    <property type="entry name" value="ENDONUCLEASE-RELATED"/>
    <property type="match status" value="1"/>
</dbReference>
<evidence type="ECO:0008006" key="3">
    <source>
        <dbReference type="Google" id="ProtNLM"/>
    </source>
</evidence>
<comment type="caution">
    <text evidence="1">The sequence shown here is derived from an EMBL/GenBank/DDBJ whole genome shotgun (WGS) entry which is preliminary data.</text>
</comment>
<accession>A0A392PD04</accession>
<keyword evidence="2" id="KW-1185">Reference proteome</keyword>
<proteinExistence type="predicted"/>
<dbReference type="Proteomes" id="UP000265520">
    <property type="component" value="Unassembled WGS sequence"/>
</dbReference>
<dbReference type="EMBL" id="LXQA010070109">
    <property type="protein sequence ID" value="MCI08735.1"/>
    <property type="molecule type" value="Genomic_DNA"/>
</dbReference>
<evidence type="ECO:0000313" key="2">
    <source>
        <dbReference type="Proteomes" id="UP000265520"/>
    </source>
</evidence>
<reference evidence="1 2" key="1">
    <citation type="journal article" date="2018" name="Front. Plant Sci.">
        <title>Red Clover (Trifolium pratense) and Zigzag Clover (T. medium) - A Picture of Genomic Similarities and Differences.</title>
        <authorList>
            <person name="Dluhosova J."/>
            <person name="Istvanek J."/>
            <person name="Nedelnik J."/>
            <person name="Repkova J."/>
        </authorList>
    </citation>
    <scope>NUCLEOTIDE SEQUENCE [LARGE SCALE GENOMIC DNA]</scope>
    <source>
        <strain evidence="2">cv. 10/8</strain>
        <tissue evidence="1">Leaf</tissue>
    </source>
</reference>
<organism evidence="1 2">
    <name type="scientific">Trifolium medium</name>
    <dbReference type="NCBI Taxonomy" id="97028"/>
    <lineage>
        <taxon>Eukaryota</taxon>
        <taxon>Viridiplantae</taxon>
        <taxon>Streptophyta</taxon>
        <taxon>Embryophyta</taxon>
        <taxon>Tracheophyta</taxon>
        <taxon>Spermatophyta</taxon>
        <taxon>Magnoliopsida</taxon>
        <taxon>eudicotyledons</taxon>
        <taxon>Gunneridae</taxon>
        <taxon>Pentapetalae</taxon>
        <taxon>rosids</taxon>
        <taxon>fabids</taxon>
        <taxon>Fabales</taxon>
        <taxon>Fabaceae</taxon>
        <taxon>Papilionoideae</taxon>
        <taxon>50 kb inversion clade</taxon>
        <taxon>NPAAA clade</taxon>
        <taxon>Hologalegina</taxon>
        <taxon>IRL clade</taxon>
        <taxon>Trifolieae</taxon>
        <taxon>Trifolium</taxon>
    </lineage>
</organism>
<protein>
    <recommendedName>
        <fullName evidence="3">Reverse transcriptase domain-containing protein</fullName>
    </recommendedName>
</protein>
<dbReference type="InterPro" id="IPR052160">
    <property type="entry name" value="Gypsy_RT_Integrase-like"/>
</dbReference>
<name>A0A392PD04_9FABA</name>